<feature type="region of interest" description="Disordered" evidence="1">
    <location>
        <begin position="380"/>
        <end position="399"/>
    </location>
</feature>
<keyword evidence="5" id="KW-1185">Reference proteome</keyword>
<evidence type="ECO:0000256" key="2">
    <source>
        <dbReference type="SAM" id="SignalP"/>
    </source>
</evidence>
<dbReference type="GO" id="GO:0005509">
    <property type="term" value="F:calcium ion binding"/>
    <property type="evidence" value="ECO:0007669"/>
    <property type="project" value="InterPro"/>
</dbReference>
<feature type="signal peptide" evidence="2">
    <location>
        <begin position="1"/>
        <end position="22"/>
    </location>
</feature>
<gene>
    <name evidence="4" type="ORF">E0486_08050</name>
</gene>
<protein>
    <recommendedName>
        <fullName evidence="3">OmpA-like domain-containing protein</fullName>
    </recommendedName>
</protein>
<feature type="chain" id="PRO_5020476023" description="OmpA-like domain-containing protein" evidence="2">
    <location>
        <begin position="23"/>
        <end position="558"/>
    </location>
</feature>
<dbReference type="EMBL" id="SKFH01000009">
    <property type="protein sequence ID" value="TCZ73007.1"/>
    <property type="molecule type" value="Genomic_DNA"/>
</dbReference>
<evidence type="ECO:0000259" key="3">
    <source>
        <dbReference type="Pfam" id="PF00691"/>
    </source>
</evidence>
<dbReference type="OrthoDB" id="1522982at2"/>
<dbReference type="SUPFAM" id="SSF103647">
    <property type="entry name" value="TSP type-3 repeat"/>
    <property type="match status" value="1"/>
</dbReference>
<organism evidence="4 5">
    <name type="scientific">Flaviaesturariibacter aridisoli</name>
    <dbReference type="NCBI Taxonomy" id="2545761"/>
    <lineage>
        <taxon>Bacteria</taxon>
        <taxon>Pseudomonadati</taxon>
        <taxon>Bacteroidota</taxon>
        <taxon>Chitinophagia</taxon>
        <taxon>Chitinophagales</taxon>
        <taxon>Chitinophagaceae</taxon>
        <taxon>Flaviaestuariibacter</taxon>
    </lineage>
</organism>
<proteinExistence type="predicted"/>
<feature type="domain" description="OmpA-like" evidence="3">
    <location>
        <begin position="450"/>
        <end position="523"/>
    </location>
</feature>
<feature type="region of interest" description="Disordered" evidence="1">
    <location>
        <begin position="536"/>
        <end position="558"/>
    </location>
</feature>
<evidence type="ECO:0000313" key="4">
    <source>
        <dbReference type="EMBL" id="TCZ73007.1"/>
    </source>
</evidence>
<dbReference type="Gene3D" id="3.30.1330.60">
    <property type="entry name" value="OmpA-like domain"/>
    <property type="match status" value="1"/>
</dbReference>
<name>A0A4R4E2B2_9BACT</name>
<comment type="caution">
    <text evidence="4">The sequence shown here is derived from an EMBL/GenBank/DDBJ whole genome shotgun (WGS) entry which is preliminary data.</text>
</comment>
<dbReference type="AlphaFoldDB" id="A0A4R4E2B2"/>
<dbReference type="SUPFAM" id="SSF103088">
    <property type="entry name" value="OmpA-like"/>
    <property type="match status" value="1"/>
</dbReference>
<sequence length="558" mass="60506">MASKKITLLTGALCLLASAGFAQTSTSTSVGKSSVSDSSVIPSRRMPQHTEFMNGSYNFPAKPRNQWEIGIKGGLLNISGDVDALPSWAAGIHVRKAFGYLFSARLEYMYGIAKGLNWRPSYNYRYNPAFTTNVNNVYSPLLPTSGSTGAPAIVPVYYNYKTNIQDLMLEGIITLNNVRFHRAKTGFALYAIAGVGGSIYDTKVNALDANGQAYNYNTITGGTWKTRKDTRKALKSLMDNTYETAGENHGERRPKLFGMSYKTVGTVGAGIAFKLSNRFNVAIEDRFTFTNDDLYDGQRWAEQTPGSPVLTQNFDTYNYASLGINMNLGAKSTEPLWWLNPLDYAYSEIRNPRLMKLPKPVLPDTDGDGVTDQLDLEQTPAGCPVDAHGVSRDTDGDGVPDCRDKELVTPTYCQPVDADGVGKCPCPADCGTKKDSNACAAALGTLPAVTFSGSSATLSSDAKSMLASVAGRLRNSPGCKVVVIGYCQSTKAEQQRSWERVNAVINYMVEKEGLSADRFIFQYGQTGGDCNTVDLRGANEGEEGPANVPAPHPNLRNR</sequence>
<dbReference type="InterPro" id="IPR036737">
    <property type="entry name" value="OmpA-like_sf"/>
</dbReference>
<dbReference type="InterPro" id="IPR028974">
    <property type="entry name" value="TSP_type-3_rpt"/>
</dbReference>
<dbReference type="Pfam" id="PF00691">
    <property type="entry name" value="OmpA"/>
    <property type="match status" value="1"/>
</dbReference>
<dbReference type="InterPro" id="IPR006665">
    <property type="entry name" value="OmpA-like"/>
</dbReference>
<reference evidence="4 5" key="1">
    <citation type="submission" date="2019-03" db="EMBL/GenBank/DDBJ databases">
        <authorList>
            <person name="Kim M.K.M."/>
        </authorList>
    </citation>
    <scope>NUCLEOTIDE SEQUENCE [LARGE SCALE GENOMIC DNA]</scope>
    <source>
        <strain evidence="4 5">17J68-15</strain>
    </source>
</reference>
<evidence type="ECO:0000256" key="1">
    <source>
        <dbReference type="SAM" id="MobiDB-lite"/>
    </source>
</evidence>
<accession>A0A4R4E2B2</accession>
<feature type="compositionally biased region" description="Basic and acidic residues" evidence="1">
    <location>
        <begin position="389"/>
        <end position="399"/>
    </location>
</feature>
<keyword evidence="2" id="KW-0732">Signal</keyword>
<evidence type="ECO:0000313" key="5">
    <source>
        <dbReference type="Proteomes" id="UP000295164"/>
    </source>
</evidence>
<dbReference type="Proteomes" id="UP000295164">
    <property type="component" value="Unassembled WGS sequence"/>
</dbReference>